<keyword evidence="2" id="KW-0472">Membrane</keyword>
<keyword evidence="4" id="KW-1185">Reference proteome</keyword>
<gene>
    <name evidence="3" type="ORF">BD324DRAFT_652978</name>
</gene>
<feature type="transmembrane region" description="Helical" evidence="2">
    <location>
        <begin position="105"/>
        <end position="126"/>
    </location>
</feature>
<feature type="compositionally biased region" description="Low complexity" evidence="1">
    <location>
        <begin position="227"/>
        <end position="241"/>
    </location>
</feature>
<dbReference type="InParanoid" id="A0A1Y1U9K8"/>
<evidence type="ECO:0000256" key="1">
    <source>
        <dbReference type="SAM" id="MobiDB-lite"/>
    </source>
</evidence>
<feature type="compositionally biased region" description="Polar residues" evidence="1">
    <location>
        <begin position="254"/>
        <end position="266"/>
    </location>
</feature>
<feature type="compositionally biased region" description="Polar residues" evidence="1">
    <location>
        <begin position="171"/>
        <end position="183"/>
    </location>
</feature>
<feature type="compositionally biased region" description="Polar residues" evidence="1">
    <location>
        <begin position="214"/>
        <end position="226"/>
    </location>
</feature>
<evidence type="ECO:0000313" key="4">
    <source>
        <dbReference type="Proteomes" id="UP000193218"/>
    </source>
</evidence>
<organism evidence="3 4">
    <name type="scientific">Kockovaella imperatae</name>
    <dbReference type="NCBI Taxonomy" id="4999"/>
    <lineage>
        <taxon>Eukaryota</taxon>
        <taxon>Fungi</taxon>
        <taxon>Dikarya</taxon>
        <taxon>Basidiomycota</taxon>
        <taxon>Agaricomycotina</taxon>
        <taxon>Tremellomycetes</taxon>
        <taxon>Tremellales</taxon>
        <taxon>Cuniculitremaceae</taxon>
        <taxon>Kockovaella</taxon>
    </lineage>
</organism>
<dbReference type="RefSeq" id="XP_021868961.1">
    <property type="nucleotide sequence ID" value="XM_022018587.1"/>
</dbReference>
<dbReference type="CDD" id="cd12087">
    <property type="entry name" value="TM_EGFR-like"/>
    <property type="match status" value="1"/>
</dbReference>
<accession>A0A1Y1U9K8</accession>
<name>A0A1Y1U9K8_9TREE</name>
<feature type="region of interest" description="Disordered" evidence="1">
    <location>
        <begin position="148"/>
        <end position="271"/>
    </location>
</feature>
<dbReference type="GeneID" id="33560396"/>
<protein>
    <submittedName>
        <fullName evidence="3">Uncharacterized protein</fullName>
    </submittedName>
</protein>
<comment type="caution">
    <text evidence="3">The sequence shown here is derived from an EMBL/GenBank/DDBJ whole genome shotgun (WGS) entry which is preliminary data.</text>
</comment>
<reference evidence="3 4" key="1">
    <citation type="submission" date="2017-03" db="EMBL/GenBank/DDBJ databases">
        <title>Widespread Adenine N6-methylation of Active Genes in Fungi.</title>
        <authorList>
            <consortium name="DOE Joint Genome Institute"/>
            <person name="Mondo S.J."/>
            <person name="Dannebaum R.O."/>
            <person name="Kuo R.C."/>
            <person name="Louie K.B."/>
            <person name="Bewick A.J."/>
            <person name="Labutti K."/>
            <person name="Haridas S."/>
            <person name="Kuo A."/>
            <person name="Salamov A."/>
            <person name="Ahrendt S.R."/>
            <person name="Lau R."/>
            <person name="Bowen B.P."/>
            <person name="Lipzen A."/>
            <person name="Sullivan W."/>
            <person name="Andreopoulos W.B."/>
            <person name="Clum A."/>
            <person name="Lindquist E."/>
            <person name="Daum C."/>
            <person name="Northen T.R."/>
            <person name="Ramamoorthy G."/>
            <person name="Schmitz R.J."/>
            <person name="Gryganskyi A."/>
            <person name="Culley D."/>
            <person name="Magnuson J."/>
            <person name="James T.Y."/>
            <person name="O'Malley M.A."/>
            <person name="Stajich J.E."/>
            <person name="Spatafora J.W."/>
            <person name="Visel A."/>
            <person name="Grigoriev I.V."/>
        </authorList>
    </citation>
    <scope>NUCLEOTIDE SEQUENCE [LARGE SCALE GENOMIC DNA]</scope>
    <source>
        <strain evidence="3 4">NRRL Y-17943</strain>
    </source>
</reference>
<dbReference type="EMBL" id="NBSH01000013">
    <property type="protein sequence ID" value="ORX34719.1"/>
    <property type="molecule type" value="Genomic_DNA"/>
</dbReference>
<proteinExistence type="predicted"/>
<evidence type="ECO:0000313" key="3">
    <source>
        <dbReference type="EMBL" id="ORX34719.1"/>
    </source>
</evidence>
<sequence length="292" mass="31591">MASSSSSSVVFSSATSLTSDPVSSVRLSSPSTASITTSLLHAITTLKPLPTSSHLPIHRSSSSDLSSTSSGIDLSSTLLSPSPDIPTPTSLTASLESVASTLPRYLIAGGVILAVVIFIGILSFWWKRRLRRIRHFDEEDHFCFEKRRQERLNSSTPPSHSPTPKRPQRMAGTSSSEALTAQQRPKHRSRAPSVPPPPMAKSPFSDSPPYVVISQASDSTLHLDTQPSPTSPASPTSPLLSNDPSAPLCPPSRQIRQSTATSQLDVESTRLSHVEKDQAELLEYLQRDEKRH</sequence>
<evidence type="ECO:0000256" key="2">
    <source>
        <dbReference type="SAM" id="Phobius"/>
    </source>
</evidence>
<dbReference type="AlphaFoldDB" id="A0A1Y1U9K8"/>
<keyword evidence="2" id="KW-0812">Transmembrane</keyword>
<keyword evidence="2" id="KW-1133">Transmembrane helix</keyword>
<dbReference type="Proteomes" id="UP000193218">
    <property type="component" value="Unassembled WGS sequence"/>
</dbReference>